<evidence type="ECO:0000259" key="1">
    <source>
        <dbReference type="Pfam" id="PF23335"/>
    </source>
</evidence>
<proteinExistence type="predicted"/>
<evidence type="ECO:0000259" key="2">
    <source>
        <dbReference type="Pfam" id="PF23387"/>
    </source>
</evidence>
<evidence type="ECO:0000313" key="4">
    <source>
        <dbReference type="WBParaSite" id="PSAMB.scaffold59size90046.g1294.t1"/>
    </source>
</evidence>
<dbReference type="Gene3D" id="1.25.40.470">
    <property type="match status" value="1"/>
</dbReference>
<name>A0A914WZA1_9BILA</name>
<organism evidence="3 4">
    <name type="scientific">Plectus sambesii</name>
    <dbReference type="NCBI Taxonomy" id="2011161"/>
    <lineage>
        <taxon>Eukaryota</taxon>
        <taxon>Metazoa</taxon>
        <taxon>Ecdysozoa</taxon>
        <taxon>Nematoda</taxon>
        <taxon>Chromadorea</taxon>
        <taxon>Plectida</taxon>
        <taxon>Plectina</taxon>
        <taxon>Plectoidea</taxon>
        <taxon>Plectidae</taxon>
        <taxon>Plectus</taxon>
    </lineage>
</organism>
<protein>
    <submittedName>
        <fullName evidence="4">Uncharacterized protein</fullName>
    </submittedName>
</protein>
<dbReference type="WBParaSite" id="PSAMB.scaffold59size90046.g1294.t1">
    <property type="protein sequence ID" value="PSAMB.scaffold59size90046.g1294.t1"/>
    <property type="gene ID" value="PSAMB.scaffold59size90046.g1294"/>
</dbReference>
<dbReference type="PANTHER" id="PTHR24098:SF0">
    <property type="entry name" value="OUTER SEGMENT 5"/>
    <property type="match status" value="1"/>
</dbReference>
<reference evidence="4" key="1">
    <citation type="submission" date="2022-11" db="UniProtKB">
        <authorList>
            <consortium name="WormBaseParasite"/>
        </authorList>
    </citation>
    <scope>IDENTIFICATION</scope>
</reference>
<dbReference type="AlphaFoldDB" id="A0A914WZA1"/>
<dbReference type="PANTHER" id="PTHR24098">
    <property type="entry name" value="OUTER SEGMENT 5"/>
    <property type="match status" value="1"/>
</dbReference>
<dbReference type="GO" id="GO:0030992">
    <property type="term" value="C:intraciliary transport particle B"/>
    <property type="evidence" value="ECO:0007669"/>
    <property type="project" value="TreeGrafter"/>
</dbReference>
<dbReference type="FunFam" id="1.25.40.470:FF:000007">
    <property type="entry name" value="Intraflagellar transport 80 homolog (Chlamydomonas)"/>
    <property type="match status" value="1"/>
</dbReference>
<dbReference type="GO" id="GO:0005929">
    <property type="term" value="C:cilium"/>
    <property type="evidence" value="ECO:0007669"/>
    <property type="project" value="TreeGrafter"/>
</dbReference>
<keyword evidence="3" id="KW-1185">Reference proteome</keyword>
<dbReference type="InterPro" id="IPR056157">
    <property type="entry name" value="TPR_IFT80_172_dom"/>
</dbReference>
<feature type="domain" description="IFT80/172/WDR35 TPR" evidence="2">
    <location>
        <begin position="109"/>
        <end position="255"/>
    </location>
</feature>
<dbReference type="Pfam" id="PF23387">
    <property type="entry name" value="TPR_IFT80_172"/>
    <property type="match status" value="1"/>
</dbReference>
<dbReference type="Pfam" id="PF23335">
    <property type="entry name" value="Beta-prop_IFT80_2nd"/>
    <property type="match status" value="1"/>
</dbReference>
<dbReference type="InterPro" id="IPR056456">
    <property type="entry name" value="Beta-prop_IFT80_2nd"/>
</dbReference>
<dbReference type="GO" id="GO:0060271">
    <property type="term" value="P:cilium assembly"/>
    <property type="evidence" value="ECO:0007669"/>
    <property type="project" value="TreeGrafter"/>
</dbReference>
<feature type="domain" description="IFT80 second beta-propeller" evidence="1">
    <location>
        <begin position="1"/>
        <end position="81"/>
    </location>
</feature>
<accession>A0A914WZA1</accession>
<dbReference type="Proteomes" id="UP000887566">
    <property type="component" value="Unplaced"/>
</dbReference>
<evidence type="ECO:0000313" key="3">
    <source>
        <dbReference type="Proteomes" id="UP000887566"/>
    </source>
</evidence>
<sequence>MIQNIRFNDTTNMLVGLQDSKMLVWCYPSTIYVDSDLLQRTIIDKEIGDFGKSPTLVSFVGNHVTVRRVDGSLISAGVSPFPAALHAYVEKSKWDHALRLCRHIRDEKLWATLAAMAAYAKNLNTAEIAYGAIDEAEKVQLLGEIRSNPNKDVRSADLSVFCGNAQDAEGLLLQSGHIFRAIMLNITLFRWDRALELATKHKMHVDTVLGYRQRYLEEFEKKETHPKFLQYASEVEVDWDTINERITAEYEREKNK</sequence>